<evidence type="ECO:0000256" key="2">
    <source>
        <dbReference type="ARBA" id="ARBA00022448"/>
    </source>
</evidence>
<comment type="similarity">
    <text evidence="7 8">Belongs to the SFT2 family.</text>
</comment>
<organism evidence="9 10">
    <name type="scientific">Cryptococcus gattii EJB2</name>
    <dbReference type="NCBI Taxonomy" id="1296103"/>
    <lineage>
        <taxon>Eukaryota</taxon>
        <taxon>Fungi</taxon>
        <taxon>Dikarya</taxon>
        <taxon>Basidiomycota</taxon>
        <taxon>Agaricomycotina</taxon>
        <taxon>Tremellomycetes</taxon>
        <taxon>Tremellales</taxon>
        <taxon>Cryptococcaceae</taxon>
        <taxon>Cryptococcus</taxon>
        <taxon>Cryptococcus gattii species complex</taxon>
    </lineage>
</organism>
<dbReference type="InterPro" id="IPR007305">
    <property type="entry name" value="Vesicle_transpt_Got1/SFT2"/>
</dbReference>
<keyword evidence="6 8" id="KW-0472">Membrane</keyword>
<dbReference type="PANTHER" id="PTHR23137:SF6">
    <property type="entry name" value="VESICLE TRANSPORT PROTEIN"/>
    <property type="match status" value="1"/>
</dbReference>
<feature type="transmembrane region" description="Helical" evidence="8">
    <location>
        <begin position="65"/>
        <end position="86"/>
    </location>
</feature>
<feature type="transmembrane region" description="Helical" evidence="8">
    <location>
        <begin position="92"/>
        <end position="113"/>
    </location>
</feature>
<evidence type="ECO:0000313" key="10">
    <source>
        <dbReference type="Proteomes" id="UP000054272"/>
    </source>
</evidence>
<comment type="subcellular location">
    <subcellularLocation>
        <location evidence="8">Golgi apparatus membrane</location>
        <topology evidence="8">Multi-pass membrane protein</topology>
    </subcellularLocation>
    <subcellularLocation>
        <location evidence="1">Membrane</location>
        <topology evidence="1">Multi-pass membrane protein</topology>
    </subcellularLocation>
</comment>
<keyword evidence="4 8" id="KW-0653">Protein transport</keyword>
<accession>A0ABR5C0B4</accession>
<dbReference type="PANTHER" id="PTHR23137">
    <property type="entry name" value="VESICLE TRANSPORT PROTEIN-RELATED"/>
    <property type="match status" value="1"/>
</dbReference>
<gene>
    <name evidence="9" type="ORF">I306_01553</name>
</gene>
<evidence type="ECO:0000256" key="6">
    <source>
        <dbReference type="ARBA" id="ARBA00023136"/>
    </source>
</evidence>
<dbReference type="Pfam" id="PF04178">
    <property type="entry name" value="Got1"/>
    <property type="match status" value="1"/>
</dbReference>
<dbReference type="InterPro" id="IPR011691">
    <property type="entry name" value="Vesicle_transpt_SFT2"/>
</dbReference>
<evidence type="ECO:0000256" key="1">
    <source>
        <dbReference type="ARBA" id="ARBA00004141"/>
    </source>
</evidence>
<keyword evidence="10" id="KW-1185">Reference proteome</keyword>
<dbReference type="Proteomes" id="UP000054272">
    <property type="component" value="Unassembled WGS sequence"/>
</dbReference>
<evidence type="ECO:0000256" key="7">
    <source>
        <dbReference type="ARBA" id="ARBA00025800"/>
    </source>
</evidence>
<keyword evidence="5 8" id="KW-1133">Transmembrane helix</keyword>
<keyword evidence="3 8" id="KW-0812">Transmembrane</keyword>
<dbReference type="EMBL" id="KN848605">
    <property type="protein sequence ID" value="KIR81319.1"/>
    <property type="molecule type" value="Genomic_DNA"/>
</dbReference>
<name>A0ABR5C0B4_9TREE</name>
<protein>
    <recommendedName>
        <fullName evidence="8">Protein transport protein SFT2</fullName>
    </recommendedName>
</protein>
<evidence type="ECO:0000256" key="3">
    <source>
        <dbReference type="ARBA" id="ARBA00022692"/>
    </source>
</evidence>
<keyword evidence="8" id="KW-0333">Golgi apparatus</keyword>
<reference evidence="9 10" key="1">
    <citation type="submission" date="2015-01" db="EMBL/GenBank/DDBJ databases">
        <title>The Genome Sequence of Cryptococcus gattii EJB2.</title>
        <authorList>
            <consortium name="The Broad Institute Genomics Platform"/>
            <person name="Cuomo C."/>
            <person name="Litvintseva A."/>
            <person name="Chen Y."/>
            <person name="Heitman J."/>
            <person name="Sun S."/>
            <person name="Springer D."/>
            <person name="Dromer F."/>
            <person name="Young S."/>
            <person name="Zeng Q."/>
            <person name="Gargeya S."/>
            <person name="Abouelleil A."/>
            <person name="Alvarado L."/>
            <person name="Chapman S.B."/>
            <person name="Gainer-Dewar J."/>
            <person name="Goldberg J."/>
            <person name="Griggs A."/>
            <person name="Gujja S."/>
            <person name="Hansen M."/>
            <person name="Howarth C."/>
            <person name="Imamovic A."/>
            <person name="Larimer J."/>
            <person name="Murphy C."/>
            <person name="Naylor J."/>
            <person name="Pearson M."/>
            <person name="Priest M."/>
            <person name="Roberts A."/>
            <person name="Saif S."/>
            <person name="Shea T."/>
            <person name="Sykes S."/>
            <person name="Wortman J."/>
            <person name="Nusbaum C."/>
            <person name="Birren B."/>
        </authorList>
    </citation>
    <scope>NUCLEOTIDE SEQUENCE [LARGE SCALE GENOMIC DNA]</scope>
    <source>
        <strain evidence="9 10">EJB2</strain>
    </source>
</reference>
<evidence type="ECO:0000256" key="4">
    <source>
        <dbReference type="ARBA" id="ARBA00022927"/>
    </source>
</evidence>
<feature type="transmembrane region" description="Helical" evidence="8">
    <location>
        <begin position="32"/>
        <end position="53"/>
    </location>
</feature>
<evidence type="ECO:0000313" key="9">
    <source>
        <dbReference type="EMBL" id="KIR81319.1"/>
    </source>
</evidence>
<comment type="function">
    <text evidence="8">Nonessential protein required for the fusion of transport vesicles derived from the endocytic pathway with the Golgi complex.</text>
</comment>
<evidence type="ECO:0000256" key="8">
    <source>
        <dbReference type="RuleBase" id="RU363111"/>
    </source>
</evidence>
<comment type="caution">
    <text evidence="8">Lacks conserved residue(s) required for the propagation of feature annotation.</text>
</comment>
<keyword evidence="2 8" id="KW-0813">Transport</keyword>
<evidence type="ECO:0000256" key="5">
    <source>
        <dbReference type="ARBA" id="ARBA00022989"/>
    </source>
</evidence>
<sequence>MISSERVLLEDWPSVYWALFCSFWEQQERLPALALFAVGGIISLIGTGFLIGFKTQLEKMFKPVRIIATVLMLASIVMTFVSAFVLPTILCIIFVIIQYLAYLWYALSYIPYARTMVKNMVGM</sequence>
<proteinExistence type="inferred from homology"/>